<evidence type="ECO:0000313" key="2">
    <source>
        <dbReference type="Proteomes" id="UP000319671"/>
    </source>
</evidence>
<name>A0A561DZ08_9BACI</name>
<keyword evidence="2" id="KW-1185">Reference proteome</keyword>
<proteinExistence type="predicted"/>
<protein>
    <submittedName>
        <fullName evidence="1">Uncharacterized protein</fullName>
    </submittedName>
</protein>
<dbReference type="EMBL" id="VIVN01000001">
    <property type="protein sequence ID" value="TWE08576.1"/>
    <property type="molecule type" value="Genomic_DNA"/>
</dbReference>
<sequence length="71" mass="8189">MLKDKQNKDSAMVANQKMSEKFKDYSAREASEVNSEAARANQEIQEKFYGKTEEDNLLPFHVDINNPPIKK</sequence>
<dbReference type="Proteomes" id="UP000319671">
    <property type="component" value="Unassembled WGS sequence"/>
</dbReference>
<gene>
    <name evidence="1" type="ORF">FB550_101602</name>
</gene>
<accession>A0A561DZ08</accession>
<comment type="caution">
    <text evidence="1">The sequence shown here is derived from an EMBL/GenBank/DDBJ whole genome shotgun (WGS) entry which is preliminary data.</text>
</comment>
<dbReference type="RefSeq" id="WP_144562245.1">
    <property type="nucleotide sequence ID" value="NZ_VIVN01000001.1"/>
</dbReference>
<organism evidence="1 2">
    <name type="scientific">Neobacillus bataviensis</name>
    <dbReference type="NCBI Taxonomy" id="220685"/>
    <lineage>
        <taxon>Bacteria</taxon>
        <taxon>Bacillati</taxon>
        <taxon>Bacillota</taxon>
        <taxon>Bacilli</taxon>
        <taxon>Bacillales</taxon>
        <taxon>Bacillaceae</taxon>
        <taxon>Neobacillus</taxon>
    </lineage>
</organism>
<evidence type="ECO:0000313" key="1">
    <source>
        <dbReference type="EMBL" id="TWE08576.1"/>
    </source>
</evidence>
<reference evidence="1 2" key="1">
    <citation type="submission" date="2019-06" db="EMBL/GenBank/DDBJ databases">
        <title>Sorghum-associated microbial communities from plants grown in Nebraska, USA.</title>
        <authorList>
            <person name="Schachtman D."/>
        </authorList>
    </citation>
    <scope>NUCLEOTIDE SEQUENCE [LARGE SCALE GENOMIC DNA]</scope>
    <source>
        <strain evidence="1 2">2482</strain>
    </source>
</reference>
<dbReference type="AlphaFoldDB" id="A0A561DZ08"/>